<keyword evidence="2" id="KW-1185">Reference proteome</keyword>
<evidence type="ECO:0000313" key="2">
    <source>
        <dbReference type="Proteomes" id="UP000252224"/>
    </source>
</evidence>
<reference evidence="1 2" key="1">
    <citation type="submission" date="2018-05" db="EMBL/GenBank/DDBJ databases">
        <title>Genomic characterization of a novel Pseudomonas phage phCDa.</title>
        <authorList>
            <person name="Chen C."/>
            <person name="Lu D."/>
            <person name="Wang J."/>
            <person name="Fu R."/>
        </authorList>
    </citation>
    <scope>NUCLEOTIDE SEQUENCE [LARGE SCALE GENOMIC DNA]</scope>
</reference>
<evidence type="ECO:0000313" key="1">
    <source>
        <dbReference type="EMBL" id="AXC36488.1"/>
    </source>
</evidence>
<organism evidence="1 2">
    <name type="scientific">Pseudomonas phage phCDa</name>
    <dbReference type="NCBI Taxonomy" id="2268587"/>
    <lineage>
        <taxon>Viruses</taxon>
        <taxon>Duplodnaviria</taxon>
        <taxon>Heunggongvirae</taxon>
        <taxon>Uroviricota</taxon>
        <taxon>Caudoviricetes</taxon>
        <taxon>Schitoviridae</taxon>
        <taxon>Shizishanvirus</taxon>
        <taxon>Shizishanvirus phCDa</taxon>
    </lineage>
</organism>
<gene>
    <name evidence="1" type="ORF">phCDa_44</name>
</gene>
<dbReference type="EMBL" id="MH382836">
    <property type="protein sequence ID" value="AXC36488.1"/>
    <property type="molecule type" value="Genomic_DNA"/>
</dbReference>
<sequence length="96" mass="11074">MRTFTAAAPFGEMTMGILYLVVNEVPEVCHNTYFKTNLSIAKEAYQNDPFAIVYLFTEQGRWFKGEYCYSNQRHHFTPVGMAAVPDLILTMRLMQP</sequence>
<dbReference type="Proteomes" id="UP000252224">
    <property type="component" value="Segment"/>
</dbReference>
<protein>
    <submittedName>
        <fullName evidence="1">Uncharacterized protein</fullName>
    </submittedName>
</protein>
<accession>A0A2Z5HA47</accession>
<name>A0A2Z5HA47_9CAUD</name>
<proteinExistence type="predicted"/>